<dbReference type="GO" id="GO:0004674">
    <property type="term" value="F:protein serine/threonine kinase activity"/>
    <property type="evidence" value="ECO:0007669"/>
    <property type="project" value="UniProtKB-KW"/>
</dbReference>
<reference evidence="7" key="2">
    <citation type="submission" date="2014-03" db="EMBL/GenBank/DDBJ databases">
        <authorList>
            <person name="Genoscope - CEA"/>
        </authorList>
    </citation>
    <scope>NUCLEOTIDE SEQUENCE</scope>
</reference>
<keyword evidence="3" id="KW-0547">Nucleotide-binding</keyword>
<dbReference type="PANTHER" id="PTHR45992">
    <property type="entry name" value="EUKARYOTIC ELONGATION FACTOR 2 KINASE-RELATED"/>
    <property type="match status" value="1"/>
</dbReference>
<dbReference type="GO" id="GO:0005524">
    <property type="term" value="F:ATP binding"/>
    <property type="evidence" value="ECO:0007669"/>
    <property type="project" value="UniProtKB-KW"/>
</dbReference>
<reference evidence="7" key="1">
    <citation type="journal article" date="2014" name="Nat. Commun.">
        <title>The rainbow trout genome provides novel insights into evolution after whole-genome duplication in vertebrates.</title>
        <authorList>
            <person name="Berthelot C."/>
            <person name="Brunet F."/>
            <person name="Chalopin D."/>
            <person name="Juanchich A."/>
            <person name="Bernard M."/>
            <person name="Noel B."/>
            <person name="Bento P."/>
            <person name="Da Silva C."/>
            <person name="Labadie K."/>
            <person name="Alberti A."/>
            <person name="Aury J.M."/>
            <person name="Louis A."/>
            <person name="Dehais P."/>
            <person name="Bardou P."/>
            <person name="Montfort J."/>
            <person name="Klopp C."/>
            <person name="Cabau C."/>
            <person name="Gaspin C."/>
            <person name="Thorgaard G.H."/>
            <person name="Boussaha M."/>
            <person name="Quillet E."/>
            <person name="Guyomard R."/>
            <person name="Galiana D."/>
            <person name="Bobe J."/>
            <person name="Volff J.N."/>
            <person name="Genet C."/>
            <person name="Wincker P."/>
            <person name="Jaillon O."/>
            <person name="Roest Crollius H."/>
            <person name="Guiguen Y."/>
        </authorList>
    </citation>
    <scope>NUCLEOTIDE SEQUENCE [LARGE SCALE GENOMIC DNA]</scope>
</reference>
<evidence type="ECO:0000313" key="7">
    <source>
        <dbReference type="EMBL" id="CDQ79845.1"/>
    </source>
</evidence>
<dbReference type="Proteomes" id="UP000193380">
    <property type="component" value="Unassembled WGS sequence"/>
</dbReference>
<keyword evidence="4" id="KW-0418">Kinase</keyword>
<gene>
    <name evidence="7" type="ORF">GSONMT00011621001</name>
</gene>
<evidence type="ECO:0000256" key="3">
    <source>
        <dbReference type="ARBA" id="ARBA00022741"/>
    </source>
</evidence>
<dbReference type="STRING" id="8022.A0A060XSH1"/>
<evidence type="ECO:0000256" key="5">
    <source>
        <dbReference type="ARBA" id="ARBA00022840"/>
    </source>
</evidence>
<accession>A0A060XSH1</accession>
<keyword evidence="2" id="KW-0808">Transferase</keyword>
<dbReference type="Gene3D" id="3.30.200.20">
    <property type="entry name" value="Phosphorylase Kinase, domain 1"/>
    <property type="match status" value="1"/>
</dbReference>
<evidence type="ECO:0000259" key="6">
    <source>
        <dbReference type="PROSITE" id="PS51158"/>
    </source>
</evidence>
<dbReference type="AlphaFoldDB" id="A0A060XSH1"/>
<keyword evidence="5" id="KW-0067">ATP-binding</keyword>
<dbReference type="EMBL" id="FR905509">
    <property type="protein sequence ID" value="CDQ79845.1"/>
    <property type="molecule type" value="Genomic_DNA"/>
</dbReference>
<dbReference type="InterPro" id="IPR051852">
    <property type="entry name" value="Alpha-type_PK"/>
</dbReference>
<evidence type="ECO:0000313" key="8">
    <source>
        <dbReference type="Proteomes" id="UP000193380"/>
    </source>
</evidence>
<evidence type="ECO:0000256" key="4">
    <source>
        <dbReference type="ARBA" id="ARBA00022777"/>
    </source>
</evidence>
<protein>
    <recommendedName>
        <fullName evidence="6">Alpha-type protein kinase domain-containing protein</fullName>
    </recommendedName>
</protein>
<keyword evidence="1" id="KW-0723">Serine/threonine-protein kinase</keyword>
<dbReference type="PROSITE" id="PS51158">
    <property type="entry name" value="ALPHA_KINASE"/>
    <property type="match status" value="1"/>
</dbReference>
<feature type="domain" description="Alpha-type protein kinase" evidence="6">
    <location>
        <begin position="1"/>
        <end position="91"/>
    </location>
</feature>
<evidence type="ECO:0000256" key="2">
    <source>
        <dbReference type="ARBA" id="ARBA00022679"/>
    </source>
</evidence>
<sequence>MRPKTIPYSPRFLEVFLLYCHSAGQWFAIEECITGEFRKFNNNNGDEIVPTNLLEETMLAFSHWTYEYTRGELLVLDLQGNTDIQPLTFNP</sequence>
<dbReference type="SUPFAM" id="SSF56112">
    <property type="entry name" value="Protein kinase-like (PK-like)"/>
    <property type="match status" value="1"/>
</dbReference>
<evidence type="ECO:0000256" key="1">
    <source>
        <dbReference type="ARBA" id="ARBA00022527"/>
    </source>
</evidence>
<name>A0A060XSH1_ONCMY</name>
<dbReference type="InterPro" id="IPR011009">
    <property type="entry name" value="Kinase-like_dom_sf"/>
</dbReference>
<proteinExistence type="predicted"/>
<dbReference type="PaxDb" id="8022-A0A060XSH1"/>
<dbReference type="Gene3D" id="3.20.200.10">
    <property type="entry name" value="MHCK/EF2 kinase"/>
    <property type="match status" value="1"/>
</dbReference>
<dbReference type="InterPro" id="IPR004166">
    <property type="entry name" value="a-kinase_dom"/>
</dbReference>
<organism evidence="7 8">
    <name type="scientific">Oncorhynchus mykiss</name>
    <name type="common">Rainbow trout</name>
    <name type="synonym">Salmo gairdneri</name>
    <dbReference type="NCBI Taxonomy" id="8022"/>
    <lineage>
        <taxon>Eukaryota</taxon>
        <taxon>Metazoa</taxon>
        <taxon>Chordata</taxon>
        <taxon>Craniata</taxon>
        <taxon>Vertebrata</taxon>
        <taxon>Euteleostomi</taxon>
        <taxon>Actinopterygii</taxon>
        <taxon>Neopterygii</taxon>
        <taxon>Teleostei</taxon>
        <taxon>Protacanthopterygii</taxon>
        <taxon>Salmoniformes</taxon>
        <taxon>Salmonidae</taxon>
        <taxon>Salmoninae</taxon>
        <taxon>Oncorhynchus</taxon>
    </lineage>
</organism>
<dbReference type="Pfam" id="PF02816">
    <property type="entry name" value="Alpha_kinase"/>
    <property type="match status" value="1"/>
</dbReference>